<dbReference type="EMBL" id="EQ973846">
    <property type="protein sequence ID" value="EEF42402.1"/>
    <property type="molecule type" value="Genomic_DNA"/>
</dbReference>
<dbReference type="Pfam" id="PF00107">
    <property type="entry name" value="ADH_zinc_N"/>
    <property type="match status" value="1"/>
</dbReference>
<evidence type="ECO:0000259" key="8">
    <source>
        <dbReference type="SMART" id="SM00829"/>
    </source>
</evidence>
<dbReference type="STRING" id="3988.B9S259"/>
<evidence type="ECO:0000256" key="2">
    <source>
        <dbReference type="ARBA" id="ARBA00011738"/>
    </source>
</evidence>
<evidence type="ECO:0000256" key="1">
    <source>
        <dbReference type="ARBA" id="ARBA00001947"/>
    </source>
</evidence>
<dbReference type="InterPro" id="IPR020843">
    <property type="entry name" value="ER"/>
</dbReference>
<comment type="cofactor">
    <cofactor evidence="1">
        <name>Zn(2+)</name>
        <dbReference type="ChEBI" id="CHEBI:29105"/>
    </cofactor>
</comment>
<dbReference type="EC" id="1.1.1.284" evidence="9"/>
<keyword evidence="4" id="KW-0862">Zinc</keyword>
<evidence type="ECO:0000256" key="3">
    <source>
        <dbReference type="ARBA" id="ARBA00022723"/>
    </source>
</evidence>
<dbReference type="SUPFAM" id="SSF50129">
    <property type="entry name" value="GroES-like"/>
    <property type="match status" value="2"/>
</dbReference>
<dbReference type="GO" id="GO:0005829">
    <property type="term" value="C:cytosol"/>
    <property type="evidence" value="ECO:0000318"/>
    <property type="project" value="GO_Central"/>
</dbReference>
<evidence type="ECO:0000256" key="5">
    <source>
        <dbReference type="ARBA" id="ARBA00023002"/>
    </source>
</evidence>
<gene>
    <name evidence="9" type="ORF">RCOM_1327820</name>
</gene>
<dbReference type="GO" id="GO:0046294">
    <property type="term" value="P:formaldehyde catabolic process"/>
    <property type="evidence" value="ECO:0000318"/>
    <property type="project" value="GO_Central"/>
</dbReference>
<dbReference type="Pfam" id="PF08240">
    <property type="entry name" value="ADH_N"/>
    <property type="match status" value="1"/>
</dbReference>
<dbReference type="InterPro" id="IPR011032">
    <property type="entry name" value="GroES-like_sf"/>
</dbReference>
<keyword evidence="3" id="KW-0479">Metal-binding</keyword>
<dbReference type="Gene3D" id="3.90.180.10">
    <property type="entry name" value="Medium-chain alcohol dehydrogenases, catalytic domain"/>
    <property type="match status" value="1"/>
</dbReference>
<name>B9S259_RICCO</name>
<dbReference type="SMART" id="SM00829">
    <property type="entry name" value="PKS_ER"/>
    <property type="match status" value="1"/>
</dbReference>
<dbReference type="GO" id="GO:0008270">
    <property type="term" value="F:zinc ion binding"/>
    <property type="evidence" value="ECO:0000318"/>
    <property type="project" value="GO_Central"/>
</dbReference>
<dbReference type="GO" id="GO:0051903">
    <property type="term" value="F:S-(hydroxymethyl)glutathione dehydrogenase [NAD(P)+] activity"/>
    <property type="evidence" value="ECO:0000318"/>
    <property type="project" value="GO_Central"/>
</dbReference>
<organism evidence="9 10">
    <name type="scientific">Ricinus communis</name>
    <name type="common">Castor bean</name>
    <dbReference type="NCBI Taxonomy" id="3988"/>
    <lineage>
        <taxon>Eukaryota</taxon>
        <taxon>Viridiplantae</taxon>
        <taxon>Streptophyta</taxon>
        <taxon>Embryophyta</taxon>
        <taxon>Tracheophyta</taxon>
        <taxon>Spermatophyta</taxon>
        <taxon>Magnoliopsida</taxon>
        <taxon>eudicotyledons</taxon>
        <taxon>Gunneridae</taxon>
        <taxon>Pentapetalae</taxon>
        <taxon>rosids</taxon>
        <taxon>fabids</taxon>
        <taxon>Malpighiales</taxon>
        <taxon>Euphorbiaceae</taxon>
        <taxon>Acalyphoideae</taxon>
        <taxon>Acalypheae</taxon>
        <taxon>Ricinus</taxon>
    </lineage>
</organism>
<sequence length="359" mass="39466">MSKNTSQVITCKAAVCWGAEELAIKLEEIQVEPPKSSEVRLKMLCASLCHTDILFCKGLPFPLYPRVPGHEGVRIVESVGDEVKDLKEGDFVIPTFIGECQKCENCTSEITNLCLKHPFSISGLMPDNTSRMSFRGQRLYQFFSCSTWSEYTVVNVNYVVKIDPSIPLPHASFISCGFSTGFGATWKEAKVEKGSSVAVFGLGAVGLGAIEGARLAGADKIIGIDKNGWKKEKAKAFGMTDFINSNDFDKTVSQLIKDLTGGMGVDYCFECTGVAALMDEALLSIKLISFRPLMYGGTMKGSIFGGLKVKSDFPTILEKCKNKEFHLDELLTHEVPLEDFNKAFELLKQPDCVKVVIKF</sequence>
<evidence type="ECO:0000256" key="6">
    <source>
        <dbReference type="ARBA" id="ARBA00023027"/>
    </source>
</evidence>
<keyword evidence="6" id="KW-0520">NAD</keyword>
<dbReference type="FunFam" id="3.90.180.10:FF:000067">
    <property type="entry name" value="alcohol dehydrogenase 1-like isoform X1"/>
    <property type="match status" value="1"/>
</dbReference>
<dbReference type="Proteomes" id="UP000008311">
    <property type="component" value="Unassembled WGS sequence"/>
</dbReference>
<dbReference type="FunFam" id="3.40.50.720:FF:000003">
    <property type="entry name" value="S-(hydroxymethyl)glutathione dehydrogenase"/>
    <property type="match status" value="1"/>
</dbReference>
<comment type="subunit">
    <text evidence="2">Homodimer.</text>
</comment>
<dbReference type="InterPro" id="IPR036291">
    <property type="entry name" value="NAD(P)-bd_dom_sf"/>
</dbReference>
<dbReference type="PANTHER" id="PTHR43880">
    <property type="entry name" value="ALCOHOL DEHYDROGENASE"/>
    <property type="match status" value="1"/>
</dbReference>
<feature type="domain" description="Enoyl reductase (ER)" evidence="8">
    <location>
        <begin position="18"/>
        <end position="357"/>
    </location>
</feature>
<dbReference type="PANTHER" id="PTHR43880:SF38">
    <property type="entry name" value="ALCOHOL DEHYDROGENASE-RELATED"/>
    <property type="match status" value="1"/>
</dbReference>
<evidence type="ECO:0000313" key="10">
    <source>
        <dbReference type="Proteomes" id="UP000008311"/>
    </source>
</evidence>
<evidence type="ECO:0000313" key="9">
    <source>
        <dbReference type="EMBL" id="EEF42402.1"/>
    </source>
</evidence>
<protein>
    <submittedName>
        <fullName evidence="9">Alcohol dehydrogenase, putative</fullName>
        <ecNumber evidence="9">1.1.1.284</ecNumber>
    </submittedName>
</protein>
<evidence type="ECO:0000256" key="4">
    <source>
        <dbReference type="ARBA" id="ARBA00022833"/>
    </source>
</evidence>
<evidence type="ECO:0000256" key="7">
    <source>
        <dbReference type="ARBA" id="ARBA00060764"/>
    </source>
</evidence>
<accession>B9S259</accession>
<keyword evidence="10" id="KW-1185">Reference proteome</keyword>
<dbReference type="GO" id="GO:0004022">
    <property type="term" value="F:alcohol dehydrogenase (NAD+) activity"/>
    <property type="evidence" value="ECO:0000318"/>
    <property type="project" value="GO_Central"/>
</dbReference>
<dbReference type="SUPFAM" id="SSF51735">
    <property type="entry name" value="NAD(P)-binding Rossmann-fold domains"/>
    <property type="match status" value="1"/>
</dbReference>
<dbReference type="AlphaFoldDB" id="B9S259"/>
<proteinExistence type="inferred from homology"/>
<dbReference type="Gene3D" id="3.40.50.720">
    <property type="entry name" value="NAD(P)-binding Rossmann-like Domain"/>
    <property type="match status" value="1"/>
</dbReference>
<dbReference type="InParanoid" id="B9S259"/>
<dbReference type="eggNOG" id="KOG0022">
    <property type="taxonomic scope" value="Eukaryota"/>
</dbReference>
<reference evidence="10" key="1">
    <citation type="journal article" date="2010" name="Nat. Biotechnol.">
        <title>Draft genome sequence of the oilseed species Ricinus communis.</title>
        <authorList>
            <person name="Chan A.P."/>
            <person name="Crabtree J."/>
            <person name="Zhao Q."/>
            <person name="Lorenzi H."/>
            <person name="Orvis J."/>
            <person name="Puiu D."/>
            <person name="Melake-Berhan A."/>
            <person name="Jones K.M."/>
            <person name="Redman J."/>
            <person name="Chen G."/>
            <person name="Cahoon E.B."/>
            <person name="Gedil M."/>
            <person name="Stanke M."/>
            <person name="Haas B.J."/>
            <person name="Wortman J.R."/>
            <person name="Fraser-Liggett C.M."/>
            <person name="Ravel J."/>
            <person name="Rabinowicz P.D."/>
        </authorList>
    </citation>
    <scope>NUCLEOTIDE SEQUENCE [LARGE SCALE GENOMIC DNA]</scope>
    <source>
        <strain evidence="10">cv. Hale</strain>
    </source>
</reference>
<dbReference type="InterPro" id="IPR013154">
    <property type="entry name" value="ADH-like_N"/>
</dbReference>
<dbReference type="InterPro" id="IPR013149">
    <property type="entry name" value="ADH-like_C"/>
</dbReference>
<dbReference type="CDD" id="cd08277">
    <property type="entry name" value="liver_alcohol_DH_like"/>
    <property type="match status" value="1"/>
</dbReference>
<keyword evidence="5 9" id="KW-0560">Oxidoreductase</keyword>
<comment type="similarity">
    <text evidence="7">Belongs to the zinc-containing alcohol dehydrogenase family. Class-IV subfamily.</text>
</comment>